<comment type="caution">
    <text evidence="1">The sequence shown here is derived from an EMBL/GenBank/DDBJ whole genome shotgun (WGS) entry which is preliminary data.</text>
</comment>
<evidence type="ECO:0000313" key="2">
    <source>
        <dbReference type="Proteomes" id="UP000078046"/>
    </source>
</evidence>
<gene>
    <name evidence="1" type="ORF">A3Q56_06118</name>
</gene>
<accession>A0A177AY96</accession>
<dbReference type="AlphaFoldDB" id="A0A177AY96"/>
<evidence type="ECO:0000313" key="1">
    <source>
        <dbReference type="EMBL" id="OAF66164.1"/>
    </source>
</evidence>
<sequence length="81" mass="9661">MNELVDLSQLATEINILERYAFLFHTTKSVNDRIDLISNELIFLWKKCRIKTITKNSIKRRLLQFIKLFDISCEPKIFESI</sequence>
<name>A0A177AY96_9BILA</name>
<organism evidence="1 2">
    <name type="scientific">Intoshia linei</name>
    <dbReference type="NCBI Taxonomy" id="1819745"/>
    <lineage>
        <taxon>Eukaryota</taxon>
        <taxon>Metazoa</taxon>
        <taxon>Spiralia</taxon>
        <taxon>Lophotrochozoa</taxon>
        <taxon>Mesozoa</taxon>
        <taxon>Orthonectida</taxon>
        <taxon>Rhopaluridae</taxon>
        <taxon>Intoshia</taxon>
    </lineage>
</organism>
<keyword evidence="2" id="KW-1185">Reference proteome</keyword>
<proteinExistence type="predicted"/>
<protein>
    <submittedName>
        <fullName evidence="1">Uncharacterized protein</fullName>
    </submittedName>
</protein>
<dbReference type="EMBL" id="LWCA01001016">
    <property type="protein sequence ID" value="OAF66164.1"/>
    <property type="molecule type" value="Genomic_DNA"/>
</dbReference>
<reference evidence="1 2" key="1">
    <citation type="submission" date="2016-04" db="EMBL/GenBank/DDBJ databases">
        <title>The genome of Intoshia linei affirms orthonectids as highly simplified spiralians.</title>
        <authorList>
            <person name="Mikhailov K.V."/>
            <person name="Slusarev G.S."/>
            <person name="Nikitin M.A."/>
            <person name="Logacheva M.D."/>
            <person name="Penin A."/>
            <person name="Aleoshin V."/>
            <person name="Panchin Y.V."/>
        </authorList>
    </citation>
    <scope>NUCLEOTIDE SEQUENCE [LARGE SCALE GENOMIC DNA]</scope>
    <source>
        <strain evidence="1">Intl2013</strain>
        <tissue evidence="1">Whole animal</tissue>
    </source>
</reference>
<dbReference type="Proteomes" id="UP000078046">
    <property type="component" value="Unassembled WGS sequence"/>
</dbReference>